<evidence type="ECO:0008006" key="3">
    <source>
        <dbReference type="Google" id="ProtNLM"/>
    </source>
</evidence>
<dbReference type="EMBL" id="UAVL01000001">
    <property type="protein sequence ID" value="SQA60299.1"/>
    <property type="molecule type" value="Genomic_DNA"/>
</dbReference>
<dbReference type="Proteomes" id="UP000251313">
    <property type="component" value="Unassembled WGS sequence"/>
</dbReference>
<proteinExistence type="predicted"/>
<accession>A0AB38FRD2</accession>
<evidence type="ECO:0000313" key="1">
    <source>
        <dbReference type="EMBL" id="SQA60299.1"/>
    </source>
</evidence>
<dbReference type="InterPro" id="IPR058961">
    <property type="entry name" value="YafT"/>
</dbReference>
<gene>
    <name evidence="1" type="ORF">NCTC11967_00479</name>
</gene>
<comment type="caution">
    <text evidence="1">The sequence shown here is derived from an EMBL/GenBank/DDBJ whole genome shotgun (WGS) entry which is preliminary data.</text>
</comment>
<protein>
    <recommendedName>
        <fullName evidence="3">Aminopeptidase</fullName>
    </recommendedName>
</protein>
<dbReference type="PROSITE" id="PS51257">
    <property type="entry name" value="PROKAR_LIPOPROTEIN"/>
    <property type="match status" value="1"/>
</dbReference>
<dbReference type="RefSeq" id="WP_038258323.1">
    <property type="nucleotide sequence ID" value="NZ_JBCNMK010000002.1"/>
</dbReference>
<sequence length="259" mass="28907">MKVYLVIFSCAAIFLLSGCIRSPIDAKKKDTQRTESSINKNAASQLTDKDIFGNETTLAVSEEDIQAALDDDKFSVPLNSAIILVQSGNRAPEAIMQQEMGRYYTVATFSGIPDRQKTVTCSRDTNRDDSQNVAAAENMNWMQALRYVAAKGHQKAIVVYQDTLQSGKYDTATKNTVWSDYKNEKLTNAVSLRYLVRFTLVDVATGDWATWSPVNYEGTVLPPLAGKKDAAETTTEQQISQLRQRTYASMVKDLVNRYQ</sequence>
<organism evidence="1 2">
    <name type="scientific">Yokenella regensburgei</name>
    <dbReference type="NCBI Taxonomy" id="158877"/>
    <lineage>
        <taxon>Bacteria</taxon>
        <taxon>Pseudomonadati</taxon>
        <taxon>Pseudomonadota</taxon>
        <taxon>Gammaproteobacteria</taxon>
        <taxon>Enterobacterales</taxon>
        <taxon>Enterobacteriaceae</taxon>
        <taxon>Yokenella</taxon>
    </lineage>
</organism>
<dbReference type="Pfam" id="PF25851">
    <property type="entry name" value="YafT"/>
    <property type="match status" value="1"/>
</dbReference>
<name>A0AB38FRD2_9ENTR</name>
<dbReference type="AlphaFoldDB" id="A0AB38FRD2"/>
<evidence type="ECO:0000313" key="2">
    <source>
        <dbReference type="Proteomes" id="UP000251313"/>
    </source>
</evidence>
<reference evidence="1 2" key="1">
    <citation type="submission" date="2018-06" db="EMBL/GenBank/DDBJ databases">
        <authorList>
            <consortium name="Pathogen Informatics"/>
            <person name="Doyle S."/>
        </authorList>
    </citation>
    <scope>NUCLEOTIDE SEQUENCE [LARGE SCALE GENOMIC DNA]</scope>
    <source>
        <strain evidence="1 2">NCTC11967</strain>
    </source>
</reference>